<gene>
    <name evidence="3" type="ORF">SAMN05444858_106115</name>
</gene>
<evidence type="ECO:0000256" key="1">
    <source>
        <dbReference type="SAM" id="MobiDB-lite"/>
    </source>
</evidence>
<name>A0A1N6Y2R9_9ACTN</name>
<evidence type="ECO:0000313" key="3">
    <source>
        <dbReference type="EMBL" id="SIR08834.1"/>
    </source>
</evidence>
<accession>A0A1N6Y2R9</accession>
<dbReference type="OrthoDB" id="3390544at2"/>
<feature type="region of interest" description="Disordered" evidence="1">
    <location>
        <begin position="27"/>
        <end position="53"/>
    </location>
</feature>
<proteinExistence type="predicted"/>
<evidence type="ECO:0000256" key="2">
    <source>
        <dbReference type="SAM" id="SignalP"/>
    </source>
</evidence>
<reference evidence="3 4" key="1">
    <citation type="submission" date="2017-01" db="EMBL/GenBank/DDBJ databases">
        <authorList>
            <person name="Mah S.A."/>
            <person name="Swanson W.J."/>
            <person name="Moy G.W."/>
            <person name="Vacquier V.D."/>
        </authorList>
    </citation>
    <scope>NUCLEOTIDE SEQUENCE [LARGE SCALE GENOMIC DNA]</scope>
    <source>
        <strain evidence="3 4">DSM 45758</strain>
    </source>
</reference>
<protein>
    <recommendedName>
        <fullName evidence="5">DUF3558 domain-containing protein</fullName>
    </recommendedName>
</protein>
<keyword evidence="4" id="KW-1185">Reference proteome</keyword>
<sequence>MRRMIVPALCVAALVLVGCDSPDSTNADPGADIDAPIDGGDLADLGDAGDAAPPKCPFTADQVSELVGQPMVDQGNCLFGDGNGVATATITTASRTAGEMTYDYQRQQADQIYQKVTDIDQGGKGYVAVKDIEGQAVLIAAPGTFTITLSSFQRLGGPEGYEQTLRRMIEVLPK</sequence>
<evidence type="ECO:0000313" key="4">
    <source>
        <dbReference type="Proteomes" id="UP000186004"/>
    </source>
</evidence>
<feature type="signal peptide" evidence="2">
    <location>
        <begin position="1"/>
        <end position="27"/>
    </location>
</feature>
<feature type="chain" id="PRO_5012975458" description="DUF3558 domain-containing protein" evidence="2">
    <location>
        <begin position="28"/>
        <end position="174"/>
    </location>
</feature>
<organism evidence="3 4">
    <name type="scientific">Micromonospora avicenniae</name>
    <dbReference type="NCBI Taxonomy" id="1198245"/>
    <lineage>
        <taxon>Bacteria</taxon>
        <taxon>Bacillati</taxon>
        <taxon>Actinomycetota</taxon>
        <taxon>Actinomycetes</taxon>
        <taxon>Micromonosporales</taxon>
        <taxon>Micromonosporaceae</taxon>
        <taxon>Micromonospora</taxon>
    </lineage>
</organism>
<keyword evidence="2" id="KW-0732">Signal</keyword>
<dbReference type="AlphaFoldDB" id="A0A1N6Y2R9"/>
<evidence type="ECO:0008006" key="5">
    <source>
        <dbReference type="Google" id="ProtNLM"/>
    </source>
</evidence>
<dbReference type="PROSITE" id="PS51257">
    <property type="entry name" value="PROKAR_LIPOPROTEIN"/>
    <property type="match status" value="1"/>
</dbReference>
<dbReference type="RefSeq" id="WP_076470394.1">
    <property type="nucleotide sequence ID" value="NZ_FTNF01000006.1"/>
</dbReference>
<dbReference type="EMBL" id="FTNF01000006">
    <property type="protein sequence ID" value="SIR08834.1"/>
    <property type="molecule type" value="Genomic_DNA"/>
</dbReference>
<dbReference type="Proteomes" id="UP000186004">
    <property type="component" value="Unassembled WGS sequence"/>
</dbReference>